<name>A0A6P7LAQ7_BETSP</name>
<evidence type="ECO:0000256" key="7">
    <source>
        <dbReference type="ARBA" id="ARBA00023273"/>
    </source>
</evidence>
<dbReference type="KEGG" id="bspl:114846736"/>
<evidence type="ECO:0000256" key="4">
    <source>
        <dbReference type="ARBA" id="ARBA00022846"/>
    </source>
</evidence>
<keyword evidence="3" id="KW-0677">Repeat</keyword>
<evidence type="ECO:0000256" key="5">
    <source>
        <dbReference type="ARBA" id="ARBA00023069"/>
    </source>
</evidence>
<dbReference type="SUPFAM" id="SSF47473">
    <property type="entry name" value="EF-hand"/>
    <property type="match status" value="1"/>
</dbReference>
<dbReference type="GO" id="GO:0005509">
    <property type="term" value="F:calcium ion binding"/>
    <property type="evidence" value="ECO:0007669"/>
    <property type="project" value="InterPro"/>
</dbReference>
<dbReference type="SMART" id="SM00676">
    <property type="entry name" value="DM10"/>
    <property type="match status" value="3"/>
</dbReference>
<protein>
    <recommendedName>
        <fullName evidence="9">EF-hand domain-containing family member C2</fullName>
    </recommendedName>
</protein>
<evidence type="ECO:0000313" key="12">
    <source>
        <dbReference type="Proteomes" id="UP000515150"/>
    </source>
</evidence>
<dbReference type="Proteomes" id="UP000515150">
    <property type="component" value="Chromosome 21"/>
</dbReference>
<feature type="domain" description="DM10" evidence="11">
    <location>
        <begin position="75"/>
        <end position="182"/>
    </location>
</feature>
<keyword evidence="7" id="KW-0966">Cell projection</keyword>
<dbReference type="Gene3D" id="1.10.238.10">
    <property type="entry name" value="EF-hand"/>
    <property type="match status" value="1"/>
</dbReference>
<gene>
    <name evidence="13" type="primary">efhc2</name>
</gene>
<keyword evidence="2" id="KW-0963">Cytoplasm</keyword>
<evidence type="ECO:0000313" key="13">
    <source>
        <dbReference type="RefSeq" id="XP_028991577.1"/>
    </source>
</evidence>
<feature type="domain" description="DM10" evidence="11">
    <location>
        <begin position="427"/>
        <end position="534"/>
    </location>
</feature>
<dbReference type="FunFam" id="2.30.29.170:FF:000001">
    <property type="entry name" value="EF-hand domain containing 1"/>
    <property type="match status" value="1"/>
</dbReference>
<dbReference type="GO" id="GO:0005874">
    <property type="term" value="C:microtubule"/>
    <property type="evidence" value="ECO:0007669"/>
    <property type="project" value="TreeGrafter"/>
</dbReference>
<dbReference type="InterPro" id="IPR006602">
    <property type="entry name" value="DM10_dom"/>
</dbReference>
<keyword evidence="5" id="KW-0969">Cilium</keyword>
<dbReference type="GO" id="GO:0039010">
    <property type="term" value="P:specification of pronephric distal tubule identity"/>
    <property type="evidence" value="ECO:0007669"/>
    <property type="project" value="Ensembl"/>
</dbReference>
<dbReference type="InterPro" id="IPR002048">
    <property type="entry name" value="EF_hand_dom"/>
</dbReference>
<dbReference type="InterPro" id="IPR040193">
    <property type="entry name" value="EFHC1/EFHC2/EFHB"/>
</dbReference>
<dbReference type="PROSITE" id="PS50222">
    <property type="entry name" value="EF_HAND_2"/>
    <property type="match status" value="1"/>
</dbReference>
<dbReference type="GO" id="GO:0010975">
    <property type="term" value="P:regulation of neuron projection development"/>
    <property type="evidence" value="ECO:0007669"/>
    <property type="project" value="TreeGrafter"/>
</dbReference>
<accession>A0A6P7LAQ7</accession>
<evidence type="ECO:0000256" key="1">
    <source>
        <dbReference type="ARBA" id="ARBA00004611"/>
    </source>
</evidence>
<organism evidence="12 13">
    <name type="scientific">Betta splendens</name>
    <name type="common">Siamese fighting fish</name>
    <dbReference type="NCBI Taxonomy" id="158456"/>
    <lineage>
        <taxon>Eukaryota</taxon>
        <taxon>Metazoa</taxon>
        <taxon>Chordata</taxon>
        <taxon>Craniata</taxon>
        <taxon>Vertebrata</taxon>
        <taxon>Euteleostomi</taxon>
        <taxon>Actinopterygii</taxon>
        <taxon>Neopterygii</taxon>
        <taxon>Teleostei</taxon>
        <taxon>Neoteleostei</taxon>
        <taxon>Acanthomorphata</taxon>
        <taxon>Anabantaria</taxon>
        <taxon>Anabantiformes</taxon>
        <taxon>Anabantoidei</taxon>
        <taxon>Osphronemidae</taxon>
        <taxon>Betta</taxon>
    </lineage>
</organism>
<keyword evidence="12" id="KW-1185">Reference proteome</keyword>
<reference evidence="13" key="1">
    <citation type="submission" date="2025-08" db="UniProtKB">
        <authorList>
            <consortium name="RefSeq"/>
        </authorList>
    </citation>
    <scope>IDENTIFICATION</scope>
</reference>
<evidence type="ECO:0000259" key="10">
    <source>
        <dbReference type="PROSITE" id="PS50222"/>
    </source>
</evidence>
<feature type="domain" description="EF-hand" evidence="10">
    <location>
        <begin position="555"/>
        <end position="590"/>
    </location>
</feature>
<dbReference type="InterPro" id="IPR011992">
    <property type="entry name" value="EF-hand-dom_pair"/>
</dbReference>
<dbReference type="FunFam" id="2.30.29.170:FF:000002">
    <property type="entry name" value="EF-hand domain (C-terminal) containing 1"/>
    <property type="match status" value="1"/>
</dbReference>
<evidence type="ECO:0000256" key="3">
    <source>
        <dbReference type="ARBA" id="ARBA00022737"/>
    </source>
</evidence>
<dbReference type="FunFam" id="2.30.29.170:FF:000003">
    <property type="entry name" value="EF-hand domain (C-terminal) containing 1"/>
    <property type="match status" value="1"/>
</dbReference>
<dbReference type="CTD" id="80258"/>
<dbReference type="Pfam" id="PF06565">
    <property type="entry name" value="DM10_dom"/>
    <property type="match status" value="3"/>
</dbReference>
<dbReference type="FunCoup" id="A0A6P7LAQ7">
    <property type="interactions" value="214"/>
</dbReference>
<dbReference type="GO" id="GO:1903251">
    <property type="term" value="P:multi-ciliated epithelial cell differentiation"/>
    <property type="evidence" value="ECO:0007669"/>
    <property type="project" value="Ensembl"/>
</dbReference>
<dbReference type="PROSITE" id="PS51336">
    <property type="entry name" value="DM10"/>
    <property type="match status" value="3"/>
</dbReference>
<comment type="function">
    <text evidence="8">Microtubule inner protein (MIP) part of the dynein-decorated doublet microtubules (DMTs) in cilia axoneme, which is required for motile cilia beating.</text>
</comment>
<keyword evidence="6" id="KW-0206">Cytoskeleton</keyword>
<proteinExistence type="predicted"/>
<sequence>MALPFLPGNSPNKYLDKEKFHKSQHFDVSNGVRMLVGPEKPGIGGEPLVGQKMKPQYSVYPKGQGRGVPSWVAFDKQALCFEAYFQEAVAEAQHETHRIRKCNIYFYLEDDTIQVVEPGYKNSGIPQGTFIHRHRIPLPLPNDGQFYNIFHFNLNQQMVLYSRTFTVTNCDPFTRNFLTKLGIRLNDPIPVPDDPYSNLREEIEKSMKPLRPYERHDTLKQFLEQDRNVLCFYCFWDDTESTYGDLRELVLHYFLADDTIEIREVVSPNSGRDTVPKFLRRSKLPKHSTRMKQPGEITDRTVLNVFASPSKGKCFILDSLKTGAVHEDFYKDDDLTVGGEVNVWGRRVILTDCDDFTKEYYRSKYGIEDFTPVQYKDPEVTEPPRLLPPYNGFGSEEDSLSSCHGLLPKPPQKDFQKFMEKDRCGLNSNVLNFRAKLLSTNQVDSERLFIISFYLSDDSISVYERPQRNSGVIGGKFLVRGRVKKPGQELFKRELSEYFTAQDLYVGAALSLNNKDFQLVDADEYTLKYMEQHAEEFPKSNVGMILSKLRSIPEEKQTEIRKFLNISDPNNTGFIPYDSLRALLVGLDFGLSEHEVLALGRQFSVREEPEADVSLVLAVVQDLLRKKPFEEFPELSRAFSYRDRHRTGRLSIKDTRTICKSFHVPLPENLLGDLFSRFAEGEEIDYHAFLAGINWLENPAPPVLPEDSLKFDVNARFEAGEVAAKHINYSALLDGVFNINPTTAT</sequence>
<evidence type="ECO:0000256" key="2">
    <source>
        <dbReference type="ARBA" id="ARBA00022490"/>
    </source>
</evidence>
<dbReference type="RefSeq" id="XP_028991577.1">
    <property type="nucleotide sequence ID" value="XM_029135744.3"/>
</dbReference>
<dbReference type="InParanoid" id="A0A6P7LAQ7"/>
<dbReference type="PANTHER" id="PTHR12086">
    <property type="entry name" value="EF-HAND DOMAIN C-TERMINAL CONTAINING PROTEIN"/>
    <property type="match status" value="1"/>
</dbReference>
<dbReference type="Gene3D" id="2.30.29.170">
    <property type="match status" value="3"/>
</dbReference>
<dbReference type="AlphaFoldDB" id="A0A6P7LAQ7"/>
<evidence type="ECO:0000256" key="6">
    <source>
        <dbReference type="ARBA" id="ARBA00023212"/>
    </source>
</evidence>
<keyword evidence="4" id="KW-0282">Flagellum</keyword>
<comment type="subcellular location">
    <subcellularLocation>
        <location evidence="1">Cytoplasm</location>
        <location evidence="1">Cytoskeleton</location>
        <location evidence="1">Flagellum axoneme</location>
    </subcellularLocation>
</comment>
<dbReference type="OrthoDB" id="10255210at2759"/>
<evidence type="ECO:0000259" key="11">
    <source>
        <dbReference type="PROSITE" id="PS51336"/>
    </source>
</evidence>
<evidence type="ECO:0000256" key="8">
    <source>
        <dbReference type="ARBA" id="ARBA00035003"/>
    </source>
</evidence>
<feature type="domain" description="DM10" evidence="11">
    <location>
        <begin position="226"/>
        <end position="365"/>
    </location>
</feature>
<dbReference type="GeneID" id="114846736"/>
<evidence type="ECO:0000256" key="9">
    <source>
        <dbReference type="ARBA" id="ARBA00039880"/>
    </source>
</evidence>
<dbReference type="PANTHER" id="PTHR12086:SF11">
    <property type="entry name" value="EF-HAND DOMAIN-CONTAINING FAMILY MEMBER C2"/>
    <property type="match status" value="1"/>
</dbReference>